<keyword evidence="4" id="KW-0808">Transferase</keyword>
<evidence type="ECO:0000256" key="4">
    <source>
        <dbReference type="ARBA" id="ARBA00022679"/>
    </source>
</evidence>
<feature type="compositionally biased region" description="Low complexity" evidence="11">
    <location>
        <begin position="26"/>
        <end position="39"/>
    </location>
</feature>
<dbReference type="InterPro" id="IPR017441">
    <property type="entry name" value="Protein_kinase_ATP_BS"/>
</dbReference>
<dbReference type="InterPro" id="IPR011009">
    <property type="entry name" value="Kinase-like_dom_sf"/>
</dbReference>
<evidence type="ECO:0000256" key="3">
    <source>
        <dbReference type="ARBA" id="ARBA00022527"/>
    </source>
</evidence>
<feature type="binding site" evidence="10">
    <location>
        <position position="334"/>
    </location>
    <ligand>
        <name>ATP</name>
        <dbReference type="ChEBI" id="CHEBI:30616"/>
    </ligand>
</feature>
<name>A0A8K0H597_9ROSA</name>
<evidence type="ECO:0000256" key="8">
    <source>
        <dbReference type="ARBA" id="ARBA00047559"/>
    </source>
</evidence>
<comment type="catalytic activity">
    <reaction evidence="8">
        <text>L-threonyl-[protein] + ATP = O-phospho-L-threonyl-[protein] + ADP + H(+)</text>
        <dbReference type="Rhea" id="RHEA:46608"/>
        <dbReference type="Rhea" id="RHEA-COMP:11060"/>
        <dbReference type="Rhea" id="RHEA-COMP:11605"/>
        <dbReference type="ChEBI" id="CHEBI:15378"/>
        <dbReference type="ChEBI" id="CHEBI:30013"/>
        <dbReference type="ChEBI" id="CHEBI:30616"/>
        <dbReference type="ChEBI" id="CHEBI:61977"/>
        <dbReference type="ChEBI" id="CHEBI:456216"/>
        <dbReference type="EC" id="2.7.11.25"/>
    </reaction>
</comment>
<accession>A0A8K0H597</accession>
<keyword evidence="3" id="KW-0723">Serine/threonine-protein kinase</keyword>
<feature type="domain" description="Protein kinase" evidence="12">
    <location>
        <begin position="306"/>
        <end position="559"/>
    </location>
</feature>
<dbReference type="InterPro" id="IPR008271">
    <property type="entry name" value="Ser/Thr_kinase_AS"/>
</dbReference>
<keyword evidence="5 10" id="KW-0547">Nucleotide-binding</keyword>
<keyword evidence="14" id="KW-1185">Reference proteome</keyword>
<dbReference type="GO" id="GO:0005524">
    <property type="term" value="F:ATP binding"/>
    <property type="evidence" value="ECO:0007669"/>
    <property type="project" value="UniProtKB-UniRule"/>
</dbReference>
<dbReference type="GO" id="GO:1902065">
    <property type="term" value="P:response to L-glutamate"/>
    <property type="evidence" value="ECO:0007669"/>
    <property type="project" value="UniProtKB-ARBA"/>
</dbReference>
<dbReference type="OrthoDB" id="266718at2759"/>
<dbReference type="GO" id="GO:0004709">
    <property type="term" value="F:MAP kinase kinase kinase activity"/>
    <property type="evidence" value="ECO:0007669"/>
    <property type="project" value="UniProtKB-EC"/>
</dbReference>
<evidence type="ECO:0000256" key="6">
    <source>
        <dbReference type="ARBA" id="ARBA00022777"/>
    </source>
</evidence>
<evidence type="ECO:0000256" key="1">
    <source>
        <dbReference type="ARBA" id="ARBA00006529"/>
    </source>
</evidence>
<keyword evidence="7 10" id="KW-0067">ATP-binding</keyword>
<dbReference type="EC" id="2.7.11.25" evidence="2"/>
<dbReference type="SUPFAM" id="SSF56112">
    <property type="entry name" value="Protein kinase-like (PK-like)"/>
    <property type="match status" value="1"/>
</dbReference>
<dbReference type="Pfam" id="PF00069">
    <property type="entry name" value="Pkinase"/>
    <property type="match status" value="1"/>
</dbReference>
<dbReference type="EMBL" id="VOIH02000005">
    <property type="protein sequence ID" value="KAF3445723.1"/>
    <property type="molecule type" value="Genomic_DNA"/>
</dbReference>
<dbReference type="AlphaFoldDB" id="A0A8K0H597"/>
<dbReference type="SMART" id="SM00220">
    <property type="entry name" value="S_TKc"/>
    <property type="match status" value="1"/>
</dbReference>
<comment type="similarity">
    <text evidence="1">Belongs to the protein kinase superfamily. STE Ser/Thr protein kinase family. MAP kinase kinase kinase subfamily.</text>
</comment>
<evidence type="ECO:0000313" key="14">
    <source>
        <dbReference type="Proteomes" id="UP000796880"/>
    </source>
</evidence>
<evidence type="ECO:0000259" key="12">
    <source>
        <dbReference type="PROSITE" id="PS50011"/>
    </source>
</evidence>
<evidence type="ECO:0000256" key="11">
    <source>
        <dbReference type="SAM" id="MobiDB-lite"/>
    </source>
</evidence>
<dbReference type="PROSITE" id="PS00107">
    <property type="entry name" value="PROTEIN_KINASE_ATP"/>
    <property type="match status" value="1"/>
</dbReference>
<feature type="region of interest" description="Disordered" evidence="11">
    <location>
        <begin position="273"/>
        <end position="296"/>
    </location>
</feature>
<comment type="caution">
    <text evidence="13">The sequence shown here is derived from an EMBL/GenBank/DDBJ whole genome shotgun (WGS) entry which is preliminary data.</text>
</comment>
<evidence type="ECO:0000313" key="13">
    <source>
        <dbReference type="EMBL" id="KAF3445723.1"/>
    </source>
</evidence>
<dbReference type="Proteomes" id="UP000796880">
    <property type="component" value="Unassembled WGS sequence"/>
</dbReference>
<feature type="compositionally biased region" description="Basic and acidic residues" evidence="11">
    <location>
        <begin position="13"/>
        <end position="23"/>
    </location>
</feature>
<dbReference type="PANTHER" id="PTHR48016">
    <property type="entry name" value="MAP KINASE KINASE KINASE SSK2-RELATED-RELATED"/>
    <property type="match status" value="1"/>
</dbReference>
<reference evidence="13" key="1">
    <citation type="submission" date="2020-03" db="EMBL/GenBank/DDBJ databases">
        <title>A high-quality chromosome-level genome assembly of a woody plant with both climbing and erect habits, Rhamnella rubrinervis.</title>
        <authorList>
            <person name="Lu Z."/>
            <person name="Yang Y."/>
            <person name="Zhu X."/>
            <person name="Sun Y."/>
        </authorList>
    </citation>
    <scope>NUCLEOTIDE SEQUENCE</scope>
    <source>
        <strain evidence="13">BYM</strain>
        <tissue evidence="13">Leaf</tissue>
    </source>
</reference>
<keyword evidence="6" id="KW-0418">Kinase</keyword>
<dbReference type="InterPro" id="IPR050538">
    <property type="entry name" value="MAP_kinase_kinase_kinase"/>
</dbReference>
<dbReference type="GO" id="GO:0005737">
    <property type="term" value="C:cytoplasm"/>
    <property type="evidence" value="ECO:0007669"/>
    <property type="project" value="TreeGrafter"/>
</dbReference>
<dbReference type="PANTHER" id="PTHR48016:SF29">
    <property type="entry name" value="MITOGEN-ACTIVATED PROTEIN KINASE KINASE KINASE 1-RELATED"/>
    <property type="match status" value="1"/>
</dbReference>
<gene>
    <name evidence="13" type="ORF">FNV43_RR10899</name>
</gene>
<feature type="compositionally biased region" description="Basic residues" evidence="11">
    <location>
        <begin position="1"/>
        <end position="12"/>
    </location>
</feature>
<protein>
    <recommendedName>
        <fullName evidence="2">mitogen-activated protein kinase kinase kinase</fullName>
        <ecNumber evidence="2">2.7.11.25</ecNumber>
    </recommendedName>
</protein>
<evidence type="ECO:0000256" key="2">
    <source>
        <dbReference type="ARBA" id="ARBA00012406"/>
    </source>
</evidence>
<dbReference type="Gene3D" id="1.10.510.10">
    <property type="entry name" value="Transferase(Phosphotransferase) domain 1"/>
    <property type="match status" value="1"/>
</dbReference>
<feature type="region of interest" description="Disordered" evidence="11">
    <location>
        <begin position="1"/>
        <end position="44"/>
    </location>
</feature>
<dbReference type="PROSITE" id="PS00108">
    <property type="entry name" value="PROTEIN_KINASE_ST"/>
    <property type="match status" value="1"/>
</dbReference>
<dbReference type="InterPro" id="IPR000719">
    <property type="entry name" value="Prot_kinase_dom"/>
</dbReference>
<dbReference type="PROSITE" id="PS50011">
    <property type="entry name" value="PROTEIN_KINASE_DOM"/>
    <property type="match status" value="1"/>
</dbReference>
<sequence length="579" mass="63774">MDPKKNPRKPRLERRNAVKHIDYEASTSSSSVESSPSPSLHTRSLDLSDKMSFRVEGIEGEFDIICRTLGLSGPEDFAIPSAAWEARKVRSISDILPRSRLQRLDSLNSSNREELKQEVREAVAELCDTVVDRVRIRDGNDLAEAEPPESDGCGLAGDGARGGFVVGGGCGLASDGARGDFVVGGGLKGVRPPVLKPPPSMRLPVIDNSSSTWDLLRDFAPNEGKESTQMVLYAYSDEEEEHREEVVHREVVKEEEEAVVRLAENAVLSESCSFTTSNDDDSSSSTTEPSSNISPNARLRPTITCWEKGELLGRGSFGSVYEGITDYGYFFAVKEVSLLDQGAQGRQSVSQLEQEIDLLSKFEHENIVKYLGTDKDESKLYIFLELVTKGSLQSLYQKYNLRDSQVSAYTRQILLGLKYLHDRNVVHRDIKCANILVCASGSVKLADFGLAKATKLNDVHSSKGTACWMAPEVVKKSQQGYGLPADIWSLGCTVLEMLTQKIPYSDLEWMQAIFRIGKGVLPSVPDTLSKDARDFILQCLQVNPNDRPTAAELLDHPFVKKLLPTSSGSASPYHYGVRS</sequence>
<comment type="catalytic activity">
    <reaction evidence="9">
        <text>L-seryl-[protein] + ATP = O-phospho-L-seryl-[protein] + ADP + H(+)</text>
        <dbReference type="Rhea" id="RHEA:17989"/>
        <dbReference type="Rhea" id="RHEA-COMP:9863"/>
        <dbReference type="Rhea" id="RHEA-COMP:11604"/>
        <dbReference type="ChEBI" id="CHEBI:15378"/>
        <dbReference type="ChEBI" id="CHEBI:29999"/>
        <dbReference type="ChEBI" id="CHEBI:30616"/>
        <dbReference type="ChEBI" id="CHEBI:83421"/>
        <dbReference type="ChEBI" id="CHEBI:456216"/>
        <dbReference type="EC" id="2.7.11.25"/>
    </reaction>
</comment>
<proteinExistence type="inferred from homology"/>
<evidence type="ECO:0000256" key="5">
    <source>
        <dbReference type="ARBA" id="ARBA00022741"/>
    </source>
</evidence>
<organism evidence="13 14">
    <name type="scientific">Rhamnella rubrinervis</name>
    <dbReference type="NCBI Taxonomy" id="2594499"/>
    <lineage>
        <taxon>Eukaryota</taxon>
        <taxon>Viridiplantae</taxon>
        <taxon>Streptophyta</taxon>
        <taxon>Embryophyta</taxon>
        <taxon>Tracheophyta</taxon>
        <taxon>Spermatophyta</taxon>
        <taxon>Magnoliopsida</taxon>
        <taxon>eudicotyledons</taxon>
        <taxon>Gunneridae</taxon>
        <taxon>Pentapetalae</taxon>
        <taxon>rosids</taxon>
        <taxon>fabids</taxon>
        <taxon>Rosales</taxon>
        <taxon>Rhamnaceae</taxon>
        <taxon>rhamnoid group</taxon>
        <taxon>Rhamneae</taxon>
        <taxon>Rhamnella</taxon>
    </lineage>
</organism>
<evidence type="ECO:0000256" key="7">
    <source>
        <dbReference type="ARBA" id="ARBA00022840"/>
    </source>
</evidence>
<dbReference type="FunFam" id="1.10.510.10:FF:000359">
    <property type="entry name" value="Mitogen-activated protein kinase 1, putative, expressed"/>
    <property type="match status" value="1"/>
</dbReference>
<evidence type="ECO:0000256" key="10">
    <source>
        <dbReference type="PROSITE-ProRule" id="PRU10141"/>
    </source>
</evidence>
<evidence type="ECO:0000256" key="9">
    <source>
        <dbReference type="ARBA" id="ARBA00048329"/>
    </source>
</evidence>